<evidence type="ECO:0000313" key="1">
    <source>
        <dbReference type="EMBL" id="ELR10827.1"/>
    </source>
</evidence>
<reference evidence="1 2" key="1">
    <citation type="journal article" date="2013" name="Genome Biol.">
        <title>Genome of Acanthamoeba castellanii highlights extensive lateral gene transfer and early evolution of tyrosine kinase signaling.</title>
        <authorList>
            <person name="Clarke M."/>
            <person name="Lohan A.J."/>
            <person name="Liu B."/>
            <person name="Lagkouvardos I."/>
            <person name="Roy S."/>
            <person name="Zafar N."/>
            <person name="Bertelli C."/>
            <person name="Schilde C."/>
            <person name="Kianianmomeni A."/>
            <person name="Burglin T.R."/>
            <person name="Frech C."/>
            <person name="Turcotte B."/>
            <person name="Kopec K.O."/>
            <person name="Synnott J.M."/>
            <person name="Choo C."/>
            <person name="Paponov I."/>
            <person name="Finkler A."/>
            <person name="Soon Heng Tan C."/>
            <person name="Hutchins A.P."/>
            <person name="Weinmeier T."/>
            <person name="Rattei T."/>
            <person name="Chu J.S."/>
            <person name="Gimenez G."/>
            <person name="Irimia M."/>
            <person name="Rigden D.J."/>
            <person name="Fitzpatrick D.A."/>
            <person name="Lorenzo-Morales J."/>
            <person name="Bateman A."/>
            <person name="Chiu C.H."/>
            <person name="Tang P."/>
            <person name="Hegemann P."/>
            <person name="Fromm H."/>
            <person name="Raoult D."/>
            <person name="Greub G."/>
            <person name="Miranda-Saavedra D."/>
            <person name="Chen N."/>
            <person name="Nash P."/>
            <person name="Ginger M.L."/>
            <person name="Horn M."/>
            <person name="Schaap P."/>
            <person name="Caler L."/>
            <person name="Loftus B."/>
        </authorList>
    </citation>
    <scope>NUCLEOTIDE SEQUENCE [LARGE SCALE GENOMIC DNA]</scope>
    <source>
        <strain evidence="1 2">Neff</strain>
    </source>
</reference>
<dbReference type="RefSeq" id="XP_004332840.1">
    <property type="nucleotide sequence ID" value="XM_004332792.1"/>
</dbReference>
<dbReference type="GeneID" id="14911234"/>
<accession>L8GCM2</accession>
<dbReference type="AlphaFoldDB" id="L8GCM2"/>
<organism evidence="1 2">
    <name type="scientific">Acanthamoeba castellanii (strain ATCC 30010 / Neff)</name>
    <dbReference type="NCBI Taxonomy" id="1257118"/>
    <lineage>
        <taxon>Eukaryota</taxon>
        <taxon>Amoebozoa</taxon>
        <taxon>Discosea</taxon>
        <taxon>Longamoebia</taxon>
        <taxon>Centramoebida</taxon>
        <taxon>Acanthamoebidae</taxon>
        <taxon>Acanthamoeba</taxon>
    </lineage>
</organism>
<gene>
    <name evidence="1" type="ORF">ACA1_022040</name>
</gene>
<dbReference type="EMBL" id="KB008173">
    <property type="protein sequence ID" value="ELR10827.1"/>
    <property type="molecule type" value="Genomic_DNA"/>
</dbReference>
<dbReference type="OrthoDB" id="8883818at2759"/>
<keyword evidence="2" id="KW-1185">Reference proteome</keyword>
<dbReference type="KEGG" id="acan:ACA1_022040"/>
<proteinExistence type="predicted"/>
<protein>
    <submittedName>
        <fullName evidence="1">Uncharacterized protein</fullName>
    </submittedName>
</protein>
<name>L8GCM2_ACACF</name>
<dbReference type="Proteomes" id="UP000011083">
    <property type="component" value="Unassembled WGS sequence"/>
</dbReference>
<sequence>MKATTKAKAPRKTTDSARWPCAASFGSTSARATPAGAGGGAAGPLTYREVIDAGYFFPSANSIDFQAGVRVLKNESQGQGATSALTPDLQRAVDRVTGGPHSSSLLRLNSSLQCYQPPPVSAKLESGAPFVNSSDDGYSIVDYYQLRYFSALSPDGKMIACSNTLAVNLFRLDESTSKTKEVQVTKHDAKLTAWDNYLVTGTFNGGLQLIDMLPIPSKSAAHGRLLLMVALRSSPKSAARGRRPQEQAQPLRLSSWPCWMPSCLVRVPSFCPSHCHRRCWCCCYHRR</sequence>
<dbReference type="VEuPathDB" id="AmoebaDB:ACA1_022040"/>
<evidence type="ECO:0000313" key="2">
    <source>
        <dbReference type="Proteomes" id="UP000011083"/>
    </source>
</evidence>